<keyword evidence="3" id="KW-1185">Reference proteome</keyword>
<feature type="domain" description="Reverse transcriptase" evidence="1">
    <location>
        <begin position="54"/>
        <end position="350"/>
    </location>
</feature>
<name>A0ABX4Q823_9PSED</name>
<accession>A0ABX4Q823</accession>
<evidence type="ECO:0000313" key="3">
    <source>
        <dbReference type="Proteomes" id="UP000232455"/>
    </source>
</evidence>
<evidence type="ECO:0000259" key="1">
    <source>
        <dbReference type="PROSITE" id="PS50878"/>
    </source>
</evidence>
<keyword evidence="2" id="KW-0808">Transferase</keyword>
<proteinExistence type="predicted"/>
<reference evidence="2 3" key="1">
    <citation type="submission" date="2017-11" db="EMBL/GenBank/DDBJ databases">
        <title>Genome sequencing of a diverse group of Pseudomonas species.</title>
        <authorList>
            <person name="Loper J."/>
        </authorList>
    </citation>
    <scope>NUCLEOTIDE SEQUENCE [LARGE SCALE GENOMIC DNA]</scope>
    <source>
        <strain evidence="2 3">LMG 25716</strain>
    </source>
</reference>
<sequence length="574" mass="65871">MKGNTRRVKKEDFARVLLTETCPYEVPVLFSNLGFYWHVRKYKDGKSNVGEVINHLFSGYDHSEYSIPLTYKIRKDEDSFRTLSLLHPSAQIRLVDFYQDFDQQVLMECKKSLFSMRAPFKVASKYYLRNPNQNINKYRSQNIAGQADESRHRFLSSYFSYRGYTRLYKFFDSQEFVRLEQRFSSFWSLDISKCFDSIYTHSITWALKTKIYSKNNAKVKNSFGSIFDRIMQACNYNETAGIVIGPETSRIFAEIIFQEIDQSIEKQLADIGLVYGESYVVKRYVDDIFIFSTNEVDSSKISKVVASSFKEYKLNLNTAKSIKATRPFVTQKTKSLRAVKASLVKMSESLVGPLGEEGASGLVPKRVFNRNRLKVSFLNDVKSSCINDPDAYDLACGYVISALCNLLIRVTDDNIGRAFDESESKNKYADFFHIVIELMFHFYTVSPSHKGSVKICMASNLACSFFDAHMATESNSIRSLIYILGNEFFQSSDFIKMKPNTDYALLEALNLLVSLKGLGDDFSLPRETLKAVVDVSNGRELTYFEIITLLYYIGASTMYVNEPHERQDTVSPLR</sequence>
<dbReference type="Pfam" id="PF00078">
    <property type="entry name" value="RVT_1"/>
    <property type="match status" value="1"/>
</dbReference>
<dbReference type="CDD" id="cd01646">
    <property type="entry name" value="RT_Bac_retron_I"/>
    <property type="match status" value="1"/>
</dbReference>
<gene>
    <name evidence="2" type="ORF">ATI02_6052</name>
</gene>
<dbReference type="GO" id="GO:0003964">
    <property type="term" value="F:RNA-directed DNA polymerase activity"/>
    <property type="evidence" value="ECO:0007669"/>
    <property type="project" value="UniProtKB-KW"/>
</dbReference>
<comment type="caution">
    <text evidence="2">The sequence shown here is derived from an EMBL/GenBank/DDBJ whole genome shotgun (WGS) entry which is preliminary data.</text>
</comment>
<dbReference type="InterPro" id="IPR000477">
    <property type="entry name" value="RT_dom"/>
</dbReference>
<keyword evidence="2" id="KW-0695">RNA-directed DNA polymerase</keyword>
<organism evidence="2 3">
    <name type="scientific">Pseudomonas baetica</name>
    <dbReference type="NCBI Taxonomy" id="674054"/>
    <lineage>
        <taxon>Bacteria</taxon>
        <taxon>Pseudomonadati</taxon>
        <taxon>Pseudomonadota</taxon>
        <taxon>Gammaproteobacteria</taxon>
        <taxon>Pseudomonadales</taxon>
        <taxon>Pseudomonadaceae</taxon>
        <taxon>Pseudomonas</taxon>
    </lineage>
</organism>
<dbReference type="PROSITE" id="PS50878">
    <property type="entry name" value="RT_POL"/>
    <property type="match status" value="1"/>
</dbReference>
<dbReference type="EMBL" id="PHHE01000001">
    <property type="protein sequence ID" value="PKA72945.1"/>
    <property type="molecule type" value="Genomic_DNA"/>
</dbReference>
<keyword evidence="2" id="KW-0548">Nucleotidyltransferase</keyword>
<protein>
    <submittedName>
        <fullName evidence="2">Reverse transcriptase (RNA-dependent DNA polymerase)</fullName>
    </submittedName>
</protein>
<dbReference type="NCBIfam" id="NF041748">
    <property type="entry name" value="Drt3b"/>
    <property type="match status" value="1"/>
</dbReference>
<evidence type="ECO:0000313" key="2">
    <source>
        <dbReference type="EMBL" id="PKA72945.1"/>
    </source>
</evidence>
<dbReference type="Proteomes" id="UP000232455">
    <property type="component" value="Unassembled WGS sequence"/>
</dbReference>